<dbReference type="Proteomes" id="UP000568022">
    <property type="component" value="Unassembled WGS sequence"/>
</dbReference>
<reference evidence="2 3" key="1">
    <citation type="submission" date="2020-08" db="EMBL/GenBank/DDBJ databases">
        <title>Genomic Encyclopedia of Type Strains, Phase III (KMG-III): the genomes of soil and plant-associated and newly described type strains.</title>
        <authorList>
            <person name="Whitman W."/>
        </authorList>
    </citation>
    <scope>NUCLEOTIDE SEQUENCE [LARGE SCALE GENOMIC DNA]</scope>
    <source>
        <strain evidence="2 3">CECT 3226</strain>
    </source>
</reference>
<feature type="region of interest" description="Disordered" evidence="1">
    <location>
        <begin position="1"/>
        <end position="21"/>
    </location>
</feature>
<evidence type="ECO:0000313" key="3">
    <source>
        <dbReference type="Proteomes" id="UP000568022"/>
    </source>
</evidence>
<accession>A0A7W8BY33</accession>
<dbReference type="AlphaFoldDB" id="A0A7W8BY33"/>
<organism evidence="2 3">
    <name type="scientific">Streptomyces griseoloalbus</name>
    <dbReference type="NCBI Taxonomy" id="67303"/>
    <lineage>
        <taxon>Bacteria</taxon>
        <taxon>Bacillati</taxon>
        <taxon>Actinomycetota</taxon>
        <taxon>Actinomycetes</taxon>
        <taxon>Kitasatosporales</taxon>
        <taxon>Streptomycetaceae</taxon>
        <taxon>Streptomyces</taxon>
    </lineage>
</organism>
<protein>
    <submittedName>
        <fullName evidence="2">Uncharacterized protein</fullName>
    </submittedName>
</protein>
<sequence>MAKIKFTAFSTNSGTRAQGSGEAILPDHVQPERYEQTIAQRLADQGHKDATVTVTSVED</sequence>
<evidence type="ECO:0000313" key="2">
    <source>
        <dbReference type="EMBL" id="MBB5129794.1"/>
    </source>
</evidence>
<name>A0A7W8BY33_9ACTN</name>
<dbReference type="EMBL" id="JACHJE010000022">
    <property type="protein sequence ID" value="MBB5129794.1"/>
    <property type="molecule type" value="Genomic_DNA"/>
</dbReference>
<evidence type="ECO:0000256" key="1">
    <source>
        <dbReference type="SAM" id="MobiDB-lite"/>
    </source>
</evidence>
<proteinExistence type="predicted"/>
<keyword evidence="3" id="KW-1185">Reference proteome</keyword>
<gene>
    <name evidence="2" type="ORF">FHS32_006588</name>
</gene>
<comment type="caution">
    <text evidence="2">The sequence shown here is derived from an EMBL/GenBank/DDBJ whole genome shotgun (WGS) entry which is preliminary data.</text>
</comment>
<feature type="compositionally biased region" description="Polar residues" evidence="1">
    <location>
        <begin position="8"/>
        <end position="18"/>
    </location>
</feature>